<comment type="caution">
    <text evidence="2">The sequence shown here is derived from an EMBL/GenBank/DDBJ whole genome shotgun (WGS) entry which is preliminary data.</text>
</comment>
<evidence type="ECO:0000313" key="3">
    <source>
        <dbReference type="Proteomes" id="UP000664096"/>
    </source>
</evidence>
<evidence type="ECO:0000256" key="1">
    <source>
        <dbReference type="SAM" id="Phobius"/>
    </source>
</evidence>
<dbReference type="RefSeq" id="WP_207142915.1">
    <property type="nucleotide sequence ID" value="NZ_JAEKJZ010000006.1"/>
</dbReference>
<protein>
    <recommendedName>
        <fullName evidence="4">DUF2029 domain-containing protein</fullName>
    </recommendedName>
</protein>
<evidence type="ECO:0008006" key="4">
    <source>
        <dbReference type="Google" id="ProtNLM"/>
    </source>
</evidence>
<feature type="transmembrane region" description="Helical" evidence="1">
    <location>
        <begin position="247"/>
        <end position="263"/>
    </location>
</feature>
<feature type="transmembrane region" description="Helical" evidence="1">
    <location>
        <begin position="365"/>
        <end position="382"/>
    </location>
</feature>
<evidence type="ECO:0000313" key="2">
    <source>
        <dbReference type="EMBL" id="MBN9673055.1"/>
    </source>
</evidence>
<organism evidence="2 3">
    <name type="scientific">Roseibium aggregatum</name>
    <dbReference type="NCBI Taxonomy" id="187304"/>
    <lineage>
        <taxon>Bacteria</taxon>
        <taxon>Pseudomonadati</taxon>
        <taxon>Pseudomonadota</taxon>
        <taxon>Alphaproteobacteria</taxon>
        <taxon>Hyphomicrobiales</taxon>
        <taxon>Stappiaceae</taxon>
        <taxon>Roseibium</taxon>
    </lineage>
</organism>
<dbReference type="AlphaFoldDB" id="A0A939EH70"/>
<proteinExistence type="predicted"/>
<reference evidence="2" key="1">
    <citation type="submission" date="2020-12" db="EMBL/GenBank/DDBJ databases">
        <title>Oil enriched cultivation method for isolating marine PHA-producing bacteria.</title>
        <authorList>
            <person name="Zheng W."/>
            <person name="Yu S."/>
            <person name="Huang Y."/>
        </authorList>
    </citation>
    <scope>NUCLEOTIDE SEQUENCE</scope>
    <source>
        <strain evidence="2">SY-2-12</strain>
    </source>
</reference>
<sequence length="397" mass="44674">MSNLAQRSLEGTFLVLYRTACRAYRPLRGWIGAAVLCVFIAMTAAVVHFFPQSNWDMFAYTAAILEPEAESAKDLHQQAYSIVKDNVSDGEYLTLTRDRPYRIRQADDPDAFMTMLGFYRLKLLYFETARVLTAFMDPVKALRLISLASAVAVGGVLLVWLGRTGTLMYGPVVVALLTVSAFGDAAQLLSPDLYATVFLVLTAWFYLERWDIPAALSLIAAFLVRPDHLAFIGVFFVFAAIYGPGRWTLSACFAACLALYVWLTRGAHHPGWWIHLWFTHVEYVPTLEGFDPPFSVASYLKILMRSTVRSLMSQTWLAVLFAEVLFFARCIRPAGMNARAKVLLYAVFASICAKYVVFPHYETRFYLPYLVIMGMILLVSWHRQQVSGPDSRKVSAG</sequence>
<keyword evidence="1" id="KW-0472">Membrane</keyword>
<keyword evidence="1" id="KW-1133">Transmembrane helix</keyword>
<dbReference type="EMBL" id="JAEKJZ010000006">
    <property type="protein sequence ID" value="MBN9673055.1"/>
    <property type="molecule type" value="Genomic_DNA"/>
</dbReference>
<feature type="transmembrane region" description="Helical" evidence="1">
    <location>
        <begin position="30"/>
        <end position="50"/>
    </location>
</feature>
<feature type="transmembrane region" description="Helical" evidence="1">
    <location>
        <begin position="141"/>
        <end position="161"/>
    </location>
</feature>
<accession>A0A939EH70</accession>
<feature type="transmembrane region" description="Helical" evidence="1">
    <location>
        <begin position="311"/>
        <end position="330"/>
    </location>
</feature>
<gene>
    <name evidence="2" type="ORF">JF539_22050</name>
</gene>
<dbReference type="Proteomes" id="UP000664096">
    <property type="component" value="Unassembled WGS sequence"/>
</dbReference>
<keyword evidence="1" id="KW-0812">Transmembrane</keyword>
<name>A0A939EH70_9HYPH</name>
<feature type="transmembrane region" description="Helical" evidence="1">
    <location>
        <begin position="342"/>
        <end position="359"/>
    </location>
</feature>
<feature type="transmembrane region" description="Helical" evidence="1">
    <location>
        <begin position="216"/>
        <end position="240"/>
    </location>
</feature>
<feature type="transmembrane region" description="Helical" evidence="1">
    <location>
        <begin position="167"/>
        <end position="186"/>
    </location>
</feature>